<dbReference type="InterPro" id="IPR023574">
    <property type="entry name" value="Ribosomal_uL4_dom_sf"/>
</dbReference>
<dbReference type="PANTHER" id="PTHR10746">
    <property type="entry name" value="50S RIBOSOMAL PROTEIN L4"/>
    <property type="match status" value="1"/>
</dbReference>
<sequence>MVKVKLYNQEGLAVGELELNSTLFGVKIDPAFIHRAVVAYEANTRQVLAHTKGRGEVRGGGRKPWKQKGTGQARHGSRRSPIWVGGGITFGPTNERNFCLKINRVERRKALAMTLSDKVANGKLLVIDSLVLPEAKTKVASAMLKKLPLGRKTLVVIESENKLTPKAVRNIVGINPVSAKSLNLLDVLNNDTVVVSKAAIEILEKTYTK</sequence>
<dbReference type="InterPro" id="IPR002136">
    <property type="entry name" value="Ribosomal_uL4"/>
</dbReference>
<evidence type="ECO:0000256" key="5">
    <source>
        <dbReference type="HAMAP-Rule" id="MF_01328"/>
    </source>
</evidence>
<dbReference type="GO" id="GO:0003735">
    <property type="term" value="F:structural constituent of ribosome"/>
    <property type="evidence" value="ECO:0007669"/>
    <property type="project" value="InterPro"/>
</dbReference>
<dbReference type="GO" id="GO:0006412">
    <property type="term" value="P:translation"/>
    <property type="evidence" value="ECO:0007669"/>
    <property type="project" value="UniProtKB-UniRule"/>
</dbReference>
<dbReference type="GO" id="GO:1990904">
    <property type="term" value="C:ribonucleoprotein complex"/>
    <property type="evidence" value="ECO:0007669"/>
    <property type="project" value="UniProtKB-KW"/>
</dbReference>
<keyword evidence="5" id="KW-0694">RNA-binding</keyword>
<name>A0A0G1LT34_9BACT</name>
<dbReference type="HAMAP" id="MF_01328_B">
    <property type="entry name" value="Ribosomal_uL4_B"/>
    <property type="match status" value="1"/>
</dbReference>
<dbReference type="InterPro" id="IPR013005">
    <property type="entry name" value="Ribosomal_uL4-like"/>
</dbReference>
<evidence type="ECO:0000256" key="2">
    <source>
        <dbReference type="ARBA" id="ARBA00022980"/>
    </source>
</evidence>
<dbReference type="GO" id="GO:0005840">
    <property type="term" value="C:ribosome"/>
    <property type="evidence" value="ECO:0007669"/>
    <property type="project" value="UniProtKB-KW"/>
</dbReference>
<reference evidence="7 8" key="1">
    <citation type="journal article" date="2015" name="Nature">
        <title>rRNA introns, odd ribosomes, and small enigmatic genomes across a large radiation of phyla.</title>
        <authorList>
            <person name="Brown C.T."/>
            <person name="Hug L.A."/>
            <person name="Thomas B.C."/>
            <person name="Sharon I."/>
            <person name="Castelle C.J."/>
            <person name="Singh A."/>
            <person name="Wilkins M.J."/>
            <person name="Williams K.H."/>
            <person name="Banfield J.F."/>
        </authorList>
    </citation>
    <scope>NUCLEOTIDE SEQUENCE [LARGE SCALE GENOMIC DNA]</scope>
</reference>
<comment type="function">
    <text evidence="5">Forms part of the polypeptide exit tunnel.</text>
</comment>
<evidence type="ECO:0000256" key="6">
    <source>
        <dbReference type="SAM" id="MobiDB-lite"/>
    </source>
</evidence>
<organism evidence="7 8">
    <name type="scientific">Candidatus Uhrbacteria bacterium GW2011_GWF2_44_350</name>
    <dbReference type="NCBI Taxonomy" id="1619000"/>
    <lineage>
        <taxon>Bacteria</taxon>
        <taxon>Candidatus Uhriibacteriota</taxon>
    </lineage>
</organism>
<feature type="region of interest" description="Disordered" evidence="6">
    <location>
        <begin position="51"/>
        <end position="79"/>
    </location>
</feature>
<dbReference type="SUPFAM" id="SSF52166">
    <property type="entry name" value="Ribosomal protein L4"/>
    <property type="match status" value="1"/>
</dbReference>
<dbReference type="Gene3D" id="3.40.1370.10">
    <property type="match status" value="1"/>
</dbReference>
<dbReference type="Proteomes" id="UP000034154">
    <property type="component" value="Unassembled WGS sequence"/>
</dbReference>
<comment type="subunit">
    <text evidence="5">Part of the 50S ribosomal subunit.</text>
</comment>
<protein>
    <recommendedName>
        <fullName evidence="4 5">Large ribosomal subunit protein uL4</fullName>
    </recommendedName>
</protein>
<comment type="caution">
    <text evidence="7">The sequence shown here is derived from an EMBL/GenBank/DDBJ whole genome shotgun (WGS) entry which is preliminary data.</text>
</comment>
<dbReference type="NCBIfam" id="TIGR03953">
    <property type="entry name" value="rplD_bact"/>
    <property type="match status" value="1"/>
</dbReference>
<proteinExistence type="inferred from homology"/>
<dbReference type="PATRIC" id="fig|1619000.3.peg.65"/>
<dbReference type="Pfam" id="PF00573">
    <property type="entry name" value="Ribosomal_L4"/>
    <property type="match status" value="1"/>
</dbReference>
<gene>
    <name evidence="5" type="primary">rplD</name>
    <name evidence="7" type="ORF">UW63_C0003G0014</name>
</gene>
<dbReference type="EMBL" id="LCJB01000003">
    <property type="protein sequence ID" value="KKT71997.1"/>
    <property type="molecule type" value="Genomic_DNA"/>
</dbReference>
<comment type="similarity">
    <text evidence="1 5">Belongs to the universal ribosomal protein uL4 family.</text>
</comment>
<evidence type="ECO:0000256" key="1">
    <source>
        <dbReference type="ARBA" id="ARBA00010528"/>
    </source>
</evidence>
<accession>A0A0G1LT34</accession>
<evidence type="ECO:0000256" key="4">
    <source>
        <dbReference type="ARBA" id="ARBA00035244"/>
    </source>
</evidence>
<evidence type="ECO:0000313" key="8">
    <source>
        <dbReference type="Proteomes" id="UP000034154"/>
    </source>
</evidence>
<evidence type="ECO:0000256" key="3">
    <source>
        <dbReference type="ARBA" id="ARBA00023274"/>
    </source>
</evidence>
<dbReference type="AlphaFoldDB" id="A0A0G1LT34"/>
<keyword evidence="5" id="KW-0699">rRNA-binding</keyword>
<dbReference type="PANTHER" id="PTHR10746:SF6">
    <property type="entry name" value="LARGE RIBOSOMAL SUBUNIT PROTEIN UL4M"/>
    <property type="match status" value="1"/>
</dbReference>
<comment type="function">
    <text evidence="5">One of the primary rRNA binding proteins, this protein initially binds near the 5'-end of the 23S rRNA. It is important during the early stages of 50S assembly. It makes multiple contacts with different domains of the 23S rRNA in the assembled 50S subunit and ribosome.</text>
</comment>
<keyword evidence="3 5" id="KW-0687">Ribonucleoprotein</keyword>
<evidence type="ECO:0000313" key="7">
    <source>
        <dbReference type="EMBL" id="KKT71997.1"/>
    </source>
</evidence>
<dbReference type="GO" id="GO:0019843">
    <property type="term" value="F:rRNA binding"/>
    <property type="evidence" value="ECO:0007669"/>
    <property type="project" value="UniProtKB-UniRule"/>
</dbReference>
<keyword evidence="2 5" id="KW-0689">Ribosomal protein</keyword>